<comment type="caution">
    <text evidence="4">The sequence shown here is derived from an EMBL/GenBank/DDBJ whole genome shotgun (WGS) entry which is preliminary data.</text>
</comment>
<dbReference type="GeneID" id="81430052"/>
<evidence type="ECO:0000256" key="1">
    <source>
        <dbReference type="ARBA" id="ARBA00022737"/>
    </source>
</evidence>
<protein>
    <submittedName>
        <fullName evidence="4">Uncharacterized protein</fullName>
    </submittedName>
</protein>
<accession>A0A9W9HUH2</accession>
<keyword evidence="5" id="KW-1185">Reference proteome</keyword>
<dbReference type="InterPro" id="IPR051637">
    <property type="entry name" value="Ank_repeat_dom-contain_49"/>
</dbReference>
<evidence type="ECO:0000256" key="3">
    <source>
        <dbReference type="SAM" id="MobiDB-lite"/>
    </source>
</evidence>
<keyword evidence="2" id="KW-0040">ANK repeat</keyword>
<organism evidence="4 5">
    <name type="scientific">Penicillium canariense</name>
    <dbReference type="NCBI Taxonomy" id="189055"/>
    <lineage>
        <taxon>Eukaryota</taxon>
        <taxon>Fungi</taxon>
        <taxon>Dikarya</taxon>
        <taxon>Ascomycota</taxon>
        <taxon>Pezizomycotina</taxon>
        <taxon>Eurotiomycetes</taxon>
        <taxon>Eurotiomycetidae</taxon>
        <taxon>Eurotiales</taxon>
        <taxon>Aspergillaceae</taxon>
        <taxon>Penicillium</taxon>
    </lineage>
</organism>
<dbReference type="EMBL" id="JAPQKN010000006">
    <property type="protein sequence ID" value="KAJ5157652.1"/>
    <property type="molecule type" value="Genomic_DNA"/>
</dbReference>
<sequence>MPQKFTSTCTGPTLLEYFISRGADLLAVDNYGQNALHNMLAPIDRISYGPVPIIDASRKYLVQNCPSLLDQPDNAGIFPIHYALRRMDDFSHQVPRPMLYYERAVYELLAANADPFVRDSRGNTVLHYLAAGRLGEGGHPGDEQRRLLAVFLERGVDPKIRNAAGVTALELVFMKKALYEMDYDYDQFYAIGKEVVDAFEQKGYVLTDTNTTGETLLHLVAESDSSRSVPWFELLKEKGLDPEAKDNNGVTPLESAKRNHSLRQYK</sequence>
<evidence type="ECO:0000256" key="2">
    <source>
        <dbReference type="ARBA" id="ARBA00023043"/>
    </source>
</evidence>
<proteinExistence type="predicted"/>
<keyword evidence="1" id="KW-0677">Repeat</keyword>
<dbReference type="PANTHER" id="PTHR24180">
    <property type="entry name" value="CYCLIN-DEPENDENT KINASE INHIBITOR 2C-RELATED"/>
    <property type="match status" value="1"/>
</dbReference>
<feature type="region of interest" description="Disordered" evidence="3">
    <location>
        <begin position="240"/>
        <end position="266"/>
    </location>
</feature>
<dbReference type="PANTHER" id="PTHR24180:SF45">
    <property type="entry name" value="POLY [ADP-RIBOSE] POLYMERASE TANKYRASE"/>
    <property type="match status" value="1"/>
</dbReference>
<reference evidence="4" key="1">
    <citation type="submission" date="2022-11" db="EMBL/GenBank/DDBJ databases">
        <authorList>
            <person name="Petersen C."/>
        </authorList>
    </citation>
    <scope>NUCLEOTIDE SEQUENCE</scope>
    <source>
        <strain evidence="4">IBT 26290</strain>
    </source>
</reference>
<evidence type="ECO:0000313" key="5">
    <source>
        <dbReference type="Proteomes" id="UP001149163"/>
    </source>
</evidence>
<reference evidence="4" key="2">
    <citation type="journal article" date="2023" name="IMA Fungus">
        <title>Comparative genomic study of the Penicillium genus elucidates a diverse pangenome and 15 lateral gene transfer events.</title>
        <authorList>
            <person name="Petersen C."/>
            <person name="Sorensen T."/>
            <person name="Nielsen M.R."/>
            <person name="Sondergaard T.E."/>
            <person name="Sorensen J.L."/>
            <person name="Fitzpatrick D.A."/>
            <person name="Frisvad J.C."/>
            <person name="Nielsen K.L."/>
        </authorList>
    </citation>
    <scope>NUCLEOTIDE SEQUENCE</scope>
    <source>
        <strain evidence="4">IBT 26290</strain>
    </source>
</reference>
<name>A0A9W9HUH2_9EURO</name>
<dbReference type="RefSeq" id="XP_056540641.1">
    <property type="nucleotide sequence ID" value="XM_056690876.1"/>
</dbReference>
<dbReference type="InterPro" id="IPR036770">
    <property type="entry name" value="Ankyrin_rpt-contain_sf"/>
</dbReference>
<evidence type="ECO:0000313" key="4">
    <source>
        <dbReference type="EMBL" id="KAJ5157652.1"/>
    </source>
</evidence>
<gene>
    <name evidence="4" type="ORF">N7482_008752</name>
</gene>
<dbReference type="SUPFAM" id="SSF48403">
    <property type="entry name" value="Ankyrin repeat"/>
    <property type="match status" value="1"/>
</dbReference>
<dbReference type="Proteomes" id="UP001149163">
    <property type="component" value="Unassembled WGS sequence"/>
</dbReference>
<dbReference type="AlphaFoldDB" id="A0A9W9HUH2"/>
<dbReference type="Gene3D" id="1.25.40.20">
    <property type="entry name" value="Ankyrin repeat-containing domain"/>
    <property type="match status" value="2"/>
</dbReference>
<dbReference type="OrthoDB" id="21416at2759"/>